<sequence length="37" mass="3936">APVSLTVQSNQQGRYIIFLAGVIIADSHRLSALAIPD</sequence>
<name>A0A388TJU0_9BACT</name>
<protein>
    <submittedName>
        <fullName evidence="1">Uncharacterized protein</fullName>
    </submittedName>
</protein>
<organism evidence="1 2">
    <name type="scientific">Candidatus Termititenax persephonae</name>
    <dbReference type="NCBI Taxonomy" id="2218525"/>
    <lineage>
        <taxon>Bacteria</taxon>
        <taxon>Bacillati</taxon>
        <taxon>Candidatus Margulisiibacteriota</taxon>
        <taxon>Candidatus Termititenacia</taxon>
        <taxon>Candidatus Termititenacales</taxon>
        <taxon>Candidatus Termititenacaceae</taxon>
        <taxon>Candidatus Termititenax</taxon>
    </lineage>
</organism>
<proteinExistence type="predicted"/>
<accession>A0A388TJU0</accession>
<evidence type="ECO:0000313" key="1">
    <source>
        <dbReference type="EMBL" id="GBR77336.1"/>
    </source>
</evidence>
<feature type="non-terminal residue" evidence="1">
    <location>
        <position position="1"/>
    </location>
</feature>
<keyword evidence="2" id="KW-1185">Reference proteome</keyword>
<dbReference type="AlphaFoldDB" id="A0A388TJU0"/>
<dbReference type="Proteomes" id="UP000275925">
    <property type="component" value="Unassembled WGS sequence"/>
</dbReference>
<comment type="caution">
    <text evidence="1">The sequence shown here is derived from an EMBL/GenBank/DDBJ whole genome shotgun (WGS) entry which is preliminary data.</text>
</comment>
<dbReference type="EMBL" id="BGZO01000198">
    <property type="protein sequence ID" value="GBR77336.1"/>
    <property type="molecule type" value="Genomic_DNA"/>
</dbReference>
<evidence type="ECO:0000313" key="2">
    <source>
        <dbReference type="Proteomes" id="UP000275925"/>
    </source>
</evidence>
<reference evidence="1 2" key="1">
    <citation type="journal article" date="2019" name="ISME J.">
        <title>Genome analyses of uncultured TG2/ZB3 bacteria in 'Margulisbacteria' specifically attached to ectosymbiotic spirochetes of protists in the termite gut.</title>
        <authorList>
            <person name="Utami Y.D."/>
            <person name="Kuwahara H."/>
            <person name="Igai K."/>
            <person name="Murakami T."/>
            <person name="Sugaya K."/>
            <person name="Morikawa T."/>
            <person name="Nagura Y."/>
            <person name="Yuki M."/>
            <person name="Deevong P."/>
            <person name="Inoue T."/>
            <person name="Kihara K."/>
            <person name="Lo N."/>
            <person name="Yamada A."/>
            <person name="Ohkuma M."/>
            <person name="Hongoh Y."/>
        </authorList>
    </citation>
    <scope>NUCLEOTIDE SEQUENCE [LARGE SCALE GENOMIC DNA]</scope>
    <source>
        <strain evidence="1">NkOx7-02</strain>
    </source>
</reference>
<gene>
    <name evidence="1" type="ORF">NO2_1737</name>
</gene>